<keyword evidence="5" id="KW-0732">Signal</keyword>
<dbReference type="SMART" id="SM00135">
    <property type="entry name" value="LY"/>
    <property type="match status" value="12"/>
</dbReference>
<keyword evidence="2" id="KW-0245">EGF-like domain</keyword>
<dbReference type="Gene3D" id="2.10.25.10">
    <property type="entry name" value="Laminin"/>
    <property type="match status" value="1"/>
</dbReference>
<dbReference type="InterPro" id="IPR011042">
    <property type="entry name" value="6-blade_b-propeller_TolB-like"/>
</dbReference>
<evidence type="ECO:0000313" key="16">
    <source>
        <dbReference type="EMBL" id="CAD7434932.1"/>
    </source>
</evidence>
<feature type="domain" description="EGF-like" evidence="15">
    <location>
        <begin position="638"/>
        <end position="674"/>
    </location>
</feature>
<evidence type="ECO:0000256" key="3">
    <source>
        <dbReference type="ARBA" id="ARBA00022583"/>
    </source>
</evidence>
<dbReference type="PROSITE" id="PS50068">
    <property type="entry name" value="LDLRA_2"/>
    <property type="match status" value="7"/>
</dbReference>
<feature type="repeat" description="LDL-receptor class B" evidence="14">
    <location>
        <begin position="227"/>
        <end position="269"/>
    </location>
</feature>
<comment type="caution">
    <text evidence="13">Lacks conserved residue(s) required for the propagation of feature annotation.</text>
</comment>
<name>A0A7R9EKF7_9NEOP</name>
<keyword evidence="7" id="KW-0106">Calcium</keyword>
<feature type="disulfide bond" evidence="13">
    <location>
        <begin position="639"/>
        <end position="651"/>
    </location>
</feature>
<feature type="disulfide bond" evidence="13">
    <location>
        <begin position="727"/>
        <end position="739"/>
    </location>
</feature>
<feature type="domain" description="EGF-like" evidence="15">
    <location>
        <begin position="1279"/>
        <end position="1317"/>
    </location>
</feature>
<feature type="domain" description="EGF-like" evidence="15">
    <location>
        <begin position="452"/>
        <end position="487"/>
    </location>
</feature>
<evidence type="ECO:0000256" key="10">
    <source>
        <dbReference type="ARBA" id="ARBA00023157"/>
    </source>
</evidence>
<evidence type="ECO:0000256" key="12">
    <source>
        <dbReference type="ARBA" id="ARBA00023180"/>
    </source>
</evidence>
<feature type="repeat" description="LDL-receptor class B" evidence="14">
    <location>
        <begin position="903"/>
        <end position="948"/>
    </location>
</feature>
<dbReference type="SMART" id="SM00192">
    <property type="entry name" value="LDLa"/>
    <property type="match status" value="7"/>
</dbReference>
<keyword evidence="10 13" id="KW-1015">Disulfide bond</keyword>
<dbReference type="GO" id="GO:0005041">
    <property type="term" value="F:low-density lipoprotein particle receptor activity"/>
    <property type="evidence" value="ECO:0007669"/>
    <property type="project" value="TreeGrafter"/>
</dbReference>
<feature type="repeat" description="LDL-receptor class B" evidence="14">
    <location>
        <begin position="1"/>
        <end position="43"/>
    </location>
</feature>
<evidence type="ECO:0000259" key="15">
    <source>
        <dbReference type="SMART" id="SM00181"/>
    </source>
</evidence>
<dbReference type="Gene3D" id="4.10.400.10">
    <property type="entry name" value="Low-density Lipoprotein Receptor"/>
    <property type="match status" value="7"/>
</dbReference>
<feature type="disulfide bond" evidence="13">
    <location>
        <begin position="561"/>
        <end position="579"/>
    </location>
</feature>
<dbReference type="PANTHER" id="PTHR22722">
    <property type="entry name" value="LOW-DENSITY LIPOPROTEIN RECEPTOR-RELATED PROTEIN 2-RELATED"/>
    <property type="match status" value="1"/>
</dbReference>
<dbReference type="InterPro" id="IPR000033">
    <property type="entry name" value="LDLR_classB_rpt"/>
</dbReference>
<evidence type="ECO:0000256" key="4">
    <source>
        <dbReference type="ARBA" id="ARBA00022692"/>
    </source>
</evidence>
<evidence type="ECO:0000256" key="7">
    <source>
        <dbReference type="ARBA" id="ARBA00022837"/>
    </source>
</evidence>
<evidence type="ECO:0000256" key="5">
    <source>
        <dbReference type="ARBA" id="ARBA00022729"/>
    </source>
</evidence>
<feature type="disulfide bond" evidence="13">
    <location>
        <begin position="554"/>
        <end position="566"/>
    </location>
</feature>
<dbReference type="SUPFAM" id="SSF57196">
    <property type="entry name" value="EGF/Laminin"/>
    <property type="match status" value="3"/>
</dbReference>
<feature type="repeat" description="LDL-receptor class B" evidence="14">
    <location>
        <begin position="314"/>
        <end position="361"/>
    </location>
</feature>
<keyword evidence="3" id="KW-0254">Endocytosis</keyword>
<feature type="repeat" description="LDL-receptor class B" evidence="14">
    <location>
        <begin position="362"/>
        <end position="405"/>
    </location>
</feature>
<evidence type="ECO:0000256" key="2">
    <source>
        <dbReference type="ARBA" id="ARBA00022536"/>
    </source>
</evidence>
<dbReference type="InterPro" id="IPR051221">
    <property type="entry name" value="LDLR-related"/>
</dbReference>
<sequence length="1330" mass="150653">MFFTKWGASTPMLERALLDGTNRTSLVNRKIVYPYGVTVDFPTQHVYWVDTYLDFVERVDYDGRHRRTIKKGFPVQNLYDITIFENNLFMTSWRNESIIRLDKYQSDNHETVANFSRPFAIHVYHRQRQPDVWHPCKEHNGLCDHICIPAWKRNVFVVQCLCQAGYRLSRGGQCLAAKQSQFLLYGKGRPALIKGISLTNKQNIQDVMIPITDLTRPTSLDYHVETQDIYYSDVQRYVIERQRIDGSRREVVIDQGINNCEGVAIDWMGHNIYWTDEGLSSVSVARLNDVKIRKMFVYENTVHPRAIVLDPKKGMMYWTDWASAGTHKGKIESAWMDGSNRKTFVKTDLQWPNGLSIDYPSKKLYWCDAYLDKIERINLDGTSRELVFDGSQLDHPYGLAYHNEYLYWTEFQKGTVQKLHIHNKTLETLAEEFAPVFEIKVFDNSSQTGSNACSKDNNNCSELCLSTPNGSTCSCRDGYALNDNACTLQSNYTPPSRCPQNFFQCVKNLRCIDKKYVCDGDDDCGDGSDENIGPGEACGEDSGAGRIFHKNISCRNDQFQCDGNRCITQYWLCDGDKDCTDATDEDPSQCNRNSTCGPTQFTCKKSGRCIPQTWTCDSDPDCGDKDTSDEHDNCKYPECLPTEFVCDNKHCVPFDYFCDGDDDCRDGSDERGCQVFCDIKTQVYCAADAFCLPQSVKCNGRNDCSDGSDEAKCSGSRPKSQNSSWGCEQHELQCGDGACIRKQFTCDGHEDCIDGSDEHSCNGSAPAPTTTPVPECEPPSRLCNNNTKCLPVESLCDGKKDCDDGADEELRCGEQMCVYTSECSHTCHNTPEGYLCSCPPDLYLQSDGVTCLKTHPYNATAFVIFSNRHELRGVDLQTFNVKALISSLKNTIALDFYHTKQSNMIFWTDVIDDKIYRGTLIGQSLSNIEVVVQTGLATAEGLAVDWIGENLYWVESNLDQIEVARLNGSFRRTLIAGEMESPRAIALDPRLGFLFWTDWDANAPRIERCSMSGQFRRTVVRVDQVTDGAWPNGLTLDYVLKRIYWIDASFLVIPSPRGTLPHNCLLTIPSPRGTLPHNCLLTIPSPRGTHATQLSPHHSFTTWNSTTQLSPHHSFTTWNSTTQLSPHHSFTTWNSTTQLSPHHSFTTWNSTTQLVSSLNLLARSCSSHSLLMSYDRMKPRLGDWVVTISLFMRSDSIHTTTYDGEDHREVMRGHETLSHPFAIALFENYVYWTDWRTNAVIRANKWNGSDISVIQRTLTQPFDIQILHPSRQPRDVKNPCGDNNGQCSHLCLLNINNTFKCDCPHVMRLDEDQRTCVGKLQSKPGARSFN</sequence>
<dbReference type="GO" id="GO:0043235">
    <property type="term" value="C:receptor complex"/>
    <property type="evidence" value="ECO:0007669"/>
    <property type="project" value="TreeGrafter"/>
</dbReference>
<accession>A0A7R9EKF7</accession>
<feature type="domain" description="EGF-like" evidence="15">
    <location>
        <begin position="816"/>
        <end position="852"/>
    </location>
</feature>
<dbReference type="InterPro" id="IPR023415">
    <property type="entry name" value="LDLR_class-A_CS"/>
</dbReference>
<dbReference type="FunFam" id="4.10.400.10:FF:000002">
    <property type="entry name" value="Low-density lipoprotein receptor-related protein 1"/>
    <property type="match status" value="1"/>
</dbReference>
<evidence type="ECO:0000256" key="6">
    <source>
        <dbReference type="ARBA" id="ARBA00022737"/>
    </source>
</evidence>
<dbReference type="Gene3D" id="2.120.10.30">
    <property type="entry name" value="TolB, C-terminal domain"/>
    <property type="match status" value="4"/>
</dbReference>
<protein>
    <recommendedName>
        <fullName evidence="15">EGF-like domain-containing protein</fullName>
    </recommendedName>
</protein>
<keyword evidence="12" id="KW-0325">Glycoprotein</keyword>
<evidence type="ECO:0000256" key="8">
    <source>
        <dbReference type="ARBA" id="ARBA00022989"/>
    </source>
</evidence>
<organism evidence="16">
    <name type="scientific">Timema monikensis</name>
    <dbReference type="NCBI Taxonomy" id="170555"/>
    <lineage>
        <taxon>Eukaryota</taxon>
        <taxon>Metazoa</taxon>
        <taxon>Ecdysozoa</taxon>
        <taxon>Arthropoda</taxon>
        <taxon>Hexapoda</taxon>
        <taxon>Insecta</taxon>
        <taxon>Pterygota</taxon>
        <taxon>Neoptera</taxon>
        <taxon>Polyneoptera</taxon>
        <taxon>Phasmatodea</taxon>
        <taxon>Timematodea</taxon>
        <taxon>Timematoidea</taxon>
        <taxon>Timematidae</taxon>
        <taxon>Timema</taxon>
    </lineage>
</organism>
<dbReference type="PANTHER" id="PTHR22722:SF5">
    <property type="entry name" value="LOW-DENSITY LIPOPROTEIN RECEPTOR-RELATED PROTEIN 1B"/>
    <property type="match status" value="1"/>
</dbReference>
<dbReference type="InterPro" id="IPR036055">
    <property type="entry name" value="LDL_receptor-like_sf"/>
</dbReference>
<dbReference type="Pfam" id="PF00058">
    <property type="entry name" value="Ldl_recept_b"/>
    <property type="match status" value="6"/>
</dbReference>
<dbReference type="EMBL" id="OB798535">
    <property type="protein sequence ID" value="CAD7434932.1"/>
    <property type="molecule type" value="Genomic_DNA"/>
</dbReference>
<keyword evidence="4" id="KW-0812">Transmembrane</keyword>
<keyword evidence="9" id="KW-0472">Membrane</keyword>
<dbReference type="SMART" id="SM00181">
    <property type="entry name" value="EGF"/>
    <property type="match status" value="5"/>
</dbReference>
<evidence type="ECO:0000256" key="9">
    <source>
        <dbReference type="ARBA" id="ARBA00023136"/>
    </source>
</evidence>
<dbReference type="FunFam" id="2.120.10.30:FF:000241">
    <property type="entry name" value="Low-density lipoprotein receptor-related protein 6"/>
    <property type="match status" value="3"/>
</dbReference>
<feature type="disulfide bond" evidence="13">
    <location>
        <begin position="746"/>
        <end position="761"/>
    </location>
</feature>
<evidence type="ECO:0000256" key="11">
    <source>
        <dbReference type="ARBA" id="ARBA00023170"/>
    </source>
</evidence>
<dbReference type="CDD" id="cd00112">
    <property type="entry name" value="LDLa"/>
    <property type="match status" value="5"/>
</dbReference>
<dbReference type="SUPFAM" id="SSF57424">
    <property type="entry name" value="LDL receptor-like module"/>
    <property type="match status" value="7"/>
</dbReference>
<feature type="disulfide bond" evidence="13">
    <location>
        <begin position="734"/>
        <end position="752"/>
    </location>
</feature>
<dbReference type="Pfam" id="PF14670">
    <property type="entry name" value="FXa_inhibition"/>
    <property type="match status" value="1"/>
</dbReference>
<keyword evidence="8" id="KW-1133">Transmembrane helix</keyword>
<evidence type="ECO:0000256" key="14">
    <source>
        <dbReference type="PROSITE-ProRule" id="PRU00461"/>
    </source>
</evidence>
<feature type="repeat" description="LDL-receptor class B" evidence="14">
    <location>
        <begin position="270"/>
        <end position="313"/>
    </location>
</feature>
<feature type="disulfide bond" evidence="13">
    <location>
        <begin position="646"/>
        <end position="664"/>
    </location>
</feature>
<feature type="repeat" description="LDL-receptor class B" evidence="14">
    <location>
        <begin position="44"/>
        <end position="87"/>
    </location>
</feature>
<dbReference type="Pfam" id="PF00057">
    <property type="entry name" value="Ldl_recept_a"/>
    <property type="match status" value="6"/>
</dbReference>
<feature type="domain" description="EGF-like" evidence="15">
    <location>
        <begin position="135"/>
        <end position="175"/>
    </location>
</feature>
<dbReference type="GO" id="GO:0005886">
    <property type="term" value="C:plasma membrane"/>
    <property type="evidence" value="ECO:0007669"/>
    <property type="project" value="TreeGrafter"/>
</dbReference>
<dbReference type="GO" id="GO:0006897">
    <property type="term" value="P:endocytosis"/>
    <property type="evidence" value="ECO:0007669"/>
    <property type="project" value="UniProtKB-KW"/>
</dbReference>
<dbReference type="PRINTS" id="PR00261">
    <property type="entry name" value="LDLRECEPTOR"/>
</dbReference>
<evidence type="ECO:0000256" key="1">
    <source>
        <dbReference type="ARBA" id="ARBA00004167"/>
    </source>
</evidence>
<keyword evidence="11" id="KW-0675">Receptor</keyword>
<dbReference type="SUPFAM" id="SSF63825">
    <property type="entry name" value="YWTD domain"/>
    <property type="match status" value="3"/>
</dbReference>
<dbReference type="InterPro" id="IPR002172">
    <property type="entry name" value="LDrepeatLR_classA_rpt"/>
</dbReference>
<evidence type="ECO:0000256" key="13">
    <source>
        <dbReference type="PROSITE-ProRule" id="PRU00124"/>
    </source>
</evidence>
<feature type="repeat" description="LDL-receptor class B" evidence="14">
    <location>
        <begin position="992"/>
        <end position="1040"/>
    </location>
</feature>
<comment type="subcellular location">
    <subcellularLocation>
        <location evidence="1">Membrane</location>
        <topology evidence="1">Single-pass membrane protein</topology>
    </subcellularLocation>
</comment>
<dbReference type="PROSITE" id="PS51120">
    <property type="entry name" value="LDLRB"/>
    <property type="match status" value="9"/>
</dbReference>
<feature type="disulfide bond" evidence="13">
    <location>
        <begin position="658"/>
        <end position="673"/>
    </location>
</feature>
<keyword evidence="6" id="KW-0677">Repeat</keyword>
<gene>
    <name evidence="16" type="ORF">TMSB3V08_LOCUS11582</name>
</gene>
<feature type="repeat" description="LDL-receptor class B" evidence="14">
    <location>
        <begin position="949"/>
        <end position="991"/>
    </location>
</feature>
<dbReference type="PROSITE" id="PS01209">
    <property type="entry name" value="LDLRA_1"/>
    <property type="match status" value="2"/>
</dbReference>
<proteinExistence type="predicted"/>
<feature type="disulfide bond" evidence="13">
    <location>
        <begin position="698"/>
        <end position="713"/>
    </location>
</feature>
<dbReference type="InterPro" id="IPR000742">
    <property type="entry name" value="EGF"/>
</dbReference>
<reference evidence="16" key="1">
    <citation type="submission" date="2020-11" db="EMBL/GenBank/DDBJ databases">
        <authorList>
            <person name="Tran Van P."/>
        </authorList>
    </citation>
    <scope>NUCLEOTIDE SEQUENCE</scope>
</reference>